<dbReference type="InterPro" id="IPR037205">
    <property type="entry name" value="ChaB_sf"/>
</dbReference>
<dbReference type="Proteomes" id="UP000185860">
    <property type="component" value="Unassembled WGS sequence"/>
</dbReference>
<evidence type="ECO:0000313" key="1">
    <source>
        <dbReference type="EMBL" id="OKH40758.1"/>
    </source>
</evidence>
<dbReference type="InterPro" id="IPR009317">
    <property type="entry name" value="ChaB"/>
</dbReference>
<dbReference type="EMBL" id="MRCE01000001">
    <property type="protein sequence ID" value="OKH40758.1"/>
    <property type="molecule type" value="Genomic_DNA"/>
</dbReference>
<dbReference type="SUPFAM" id="SSF140376">
    <property type="entry name" value="ChaB-like"/>
    <property type="match status" value="1"/>
</dbReference>
<sequence length="70" mass="7857">MLYKSNQDLPADVRDRLSEAAQELYRAAFNCAIHWYGEESKAHQVAWCAVRTQAANNYNTLDQGSSPLPA</sequence>
<gene>
    <name evidence="1" type="ORF">NIES2119_00095</name>
</gene>
<evidence type="ECO:0000313" key="2">
    <source>
        <dbReference type="Proteomes" id="UP000185860"/>
    </source>
</evidence>
<dbReference type="AlphaFoldDB" id="A0A1U7ITI6"/>
<accession>A0A1U7ITI6</accession>
<proteinExistence type="predicted"/>
<reference evidence="1 2" key="1">
    <citation type="submission" date="2016-11" db="EMBL/GenBank/DDBJ databases">
        <title>Draft Genome Sequences of Nine Cyanobacterial Strains from Diverse Habitats.</title>
        <authorList>
            <person name="Zhu T."/>
            <person name="Hou S."/>
            <person name="Lu X."/>
            <person name="Hess W.R."/>
        </authorList>
    </citation>
    <scope>NUCLEOTIDE SEQUENCE [LARGE SCALE GENOMIC DNA]</scope>
    <source>
        <strain evidence="1 2">IAM M-71</strain>
    </source>
</reference>
<dbReference type="STRING" id="454136.NIES2119_00095"/>
<dbReference type="OrthoDB" id="532193at2"/>
<protein>
    <submittedName>
        <fullName evidence="1">Cation transport regulator ChaB</fullName>
    </submittedName>
</protein>
<dbReference type="RefSeq" id="WP_073591432.1">
    <property type="nucleotide sequence ID" value="NZ_MRCE01000001.1"/>
</dbReference>
<comment type="caution">
    <text evidence="1">The sequence shown here is derived from an EMBL/GenBank/DDBJ whole genome shotgun (WGS) entry which is preliminary data.</text>
</comment>
<dbReference type="Pfam" id="PF06150">
    <property type="entry name" value="ChaB"/>
    <property type="match status" value="1"/>
</dbReference>
<organism evidence="1 2">
    <name type="scientific">[Phormidium ambiguum] IAM M-71</name>
    <dbReference type="NCBI Taxonomy" id="454136"/>
    <lineage>
        <taxon>Bacteria</taxon>
        <taxon>Bacillati</taxon>
        <taxon>Cyanobacteriota</taxon>
        <taxon>Cyanophyceae</taxon>
        <taxon>Oscillatoriophycideae</taxon>
        <taxon>Aerosakkonematales</taxon>
        <taxon>Aerosakkonemataceae</taxon>
        <taxon>Floridanema</taxon>
    </lineage>
</organism>
<dbReference type="Gene3D" id="1.10.1740.70">
    <property type="entry name" value="ChaB"/>
    <property type="match status" value="1"/>
</dbReference>
<name>A0A1U7ITI6_9CYAN</name>